<dbReference type="PANTHER" id="PTHR22911:SF135">
    <property type="entry name" value="BLR4310 PROTEIN"/>
    <property type="match status" value="1"/>
</dbReference>
<evidence type="ECO:0000259" key="2">
    <source>
        <dbReference type="Pfam" id="PF00892"/>
    </source>
</evidence>
<accession>A0A547PMC8</accession>
<dbReference type="InterPro" id="IPR000620">
    <property type="entry name" value="EamA_dom"/>
</dbReference>
<proteinExistence type="predicted"/>
<feature type="domain" description="EamA" evidence="2">
    <location>
        <begin position="149"/>
        <end position="274"/>
    </location>
</feature>
<dbReference type="InterPro" id="IPR037185">
    <property type="entry name" value="EmrE-like"/>
</dbReference>
<feature type="transmembrane region" description="Helical" evidence="1">
    <location>
        <begin position="238"/>
        <end position="257"/>
    </location>
</feature>
<gene>
    <name evidence="3" type="ORF">FEV53_17575</name>
</gene>
<keyword evidence="1" id="KW-0812">Transmembrane</keyword>
<reference evidence="3 4" key="1">
    <citation type="submission" date="2019-06" db="EMBL/GenBank/DDBJ databases">
        <title>Paenimaribius caenipelagi gen. nov., sp. nov., isolated from a tidal flat.</title>
        <authorList>
            <person name="Yoon J.-H."/>
        </authorList>
    </citation>
    <scope>NUCLEOTIDE SEQUENCE [LARGE SCALE GENOMIC DNA]</scope>
    <source>
        <strain evidence="3 4">JBTF-M29</strain>
    </source>
</reference>
<protein>
    <submittedName>
        <fullName evidence="3">DMT family transporter</fullName>
    </submittedName>
</protein>
<feature type="transmembrane region" description="Helical" evidence="1">
    <location>
        <begin position="75"/>
        <end position="94"/>
    </location>
</feature>
<dbReference type="AlphaFoldDB" id="A0A547PMC8"/>
<feature type="transmembrane region" description="Helical" evidence="1">
    <location>
        <begin position="208"/>
        <end position="226"/>
    </location>
</feature>
<keyword evidence="1" id="KW-1133">Transmembrane helix</keyword>
<feature type="transmembrane region" description="Helical" evidence="1">
    <location>
        <begin position="32"/>
        <end position="54"/>
    </location>
</feature>
<evidence type="ECO:0000313" key="3">
    <source>
        <dbReference type="EMBL" id="TRD15164.1"/>
    </source>
</evidence>
<feature type="transmembrane region" description="Helical" evidence="1">
    <location>
        <begin position="124"/>
        <end position="143"/>
    </location>
</feature>
<dbReference type="Proteomes" id="UP000318590">
    <property type="component" value="Unassembled WGS sequence"/>
</dbReference>
<dbReference type="RefSeq" id="WP_142836047.1">
    <property type="nucleotide sequence ID" value="NZ_VFSV01000054.1"/>
</dbReference>
<feature type="transmembrane region" description="Helical" evidence="1">
    <location>
        <begin position="263"/>
        <end position="281"/>
    </location>
</feature>
<dbReference type="EMBL" id="VFSV01000054">
    <property type="protein sequence ID" value="TRD15164.1"/>
    <property type="molecule type" value="Genomic_DNA"/>
</dbReference>
<organism evidence="3 4">
    <name type="scientific">Palleronia caenipelagi</name>
    <dbReference type="NCBI Taxonomy" id="2489174"/>
    <lineage>
        <taxon>Bacteria</taxon>
        <taxon>Pseudomonadati</taxon>
        <taxon>Pseudomonadota</taxon>
        <taxon>Alphaproteobacteria</taxon>
        <taxon>Rhodobacterales</taxon>
        <taxon>Roseobacteraceae</taxon>
        <taxon>Palleronia</taxon>
    </lineage>
</organism>
<dbReference type="GO" id="GO:0016020">
    <property type="term" value="C:membrane"/>
    <property type="evidence" value="ECO:0007669"/>
    <property type="project" value="InterPro"/>
</dbReference>
<dbReference type="PANTHER" id="PTHR22911">
    <property type="entry name" value="ACYL-MALONYL CONDENSING ENZYME-RELATED"/>
    <property type="match status" value="1"/>
</dbReference>
<evidence type="ECO:0000313" key="4">
    <source>
        <dbReference type="Proteomes" id="UP000318590"/>
    </source>
</evidence>
<keyword evidence="1" id="KW-0472">Membrane</keyword>
<sequence>MRDATQRAILLMVLGMAGFALEDYFIKTAAESFSASQILVILGTGGTLVFTILCRMKGQRMWSRDALDRYVMIRSASEGIAALFFVTGLTLIPLSLSSALLQSAPLVVTAGAALWLGEPVGPRRWTAVLIGLIGVLIILRPGLEGFRPAALLTVIGVLGLSVRDLVSRRIPVHIGSTAVSGWAYATTAVFAVPVMLLNSGMPAGDLQAWSAMAAAIAIGVGAYVAVTTSTRLTEVSAVIPFRYARLIFALILGVLLLGERPDALTLVGATILVGSGLYALARERALSRRRRAS</sequence>
<feature type="transmembrane region" description="Helical" evidence="1">
    <location>
        <begin position="7"/>
        <end position="26"/>
    </location>
</feature>
<name>A0A547PMC8_9RHOB</name>
<evidence type="ECO:0000256" key="1">
    <source>
        <dbReference type="SAM" id="Phobius"/>
    </source>
</evidence>
<comment type="caution">
    <text evidence="3">The sequence shown here is derived from an EMBL/GenBank/DDBJ whole genome shotgun (WGS) entry which is preliminary data.</text>
</comment>
<feature type="domain" description="EamA" evidence="2">
    <location>
        <begin position="7"/>
        <end position="139"/>
    </location>
</feature>
<dbReference type="SUPFAM" id="SSF103481">
    <property type="entry name" value="Multidrug resistance efflux transporter EmrE"/>
    <property type="match status" value="2"/>
</dbReference>
<dbReference type="OrthoDB" id="7165334at2"/>
<feature type="transmembrane region" description="Helical" evidence="1">
    <location>
        <begin position="178"/>
        <end position="196"/>
    </location>
</feature>
<keyword evidence="4" id="KW-1185">Reference proteome</keyword>
<dbReference type="Pfam" id="PF00892">
    <property type="entry name" value="EamA"/>
    <property type="match status" value="2"/>
</dbReference>